<organism evidence="1 2">
    <name type="scientific">Gramella jeungdoensis</name>
    <dbReference type="NCBI Taxonomy" id="708091"/>
    <lineage>
        <taxon>Bacteria</taxon>
        <taxon>Pseudomonadati</taxon>
        <taxon>Bacteroidota</taxon>
        <taxon>Flavobacteriia</taxon>
        <taxon>Flavobacteriales</taxon>
        <taxon>Flavobacteriaceae</taxon>
        <taxon>Christiangramia</taxon>
    </lineage>
</organism>
<keyword evidence="2" id="KW-1185">Reference proteome</keyword>
<dbReference type="SUPFAM" id="SSF53448">
    <property type="entry name" value="Nucleotide-diphospho-sugar transferases"/>
    <property type="match status" value="1"/>
</dbReference>
<dbReference type="RefSeq" id="WP_252111981.1">
    <property type="nucleotide sequence ID" value="NZ_JAMSCK010000002.1"/>
</dbReference>
<sequence>MANKNRVLVFSIALGGYASLFRDCIESQKKYCSRFDFGYINLKKSPYVLAPAEAAWLKVFLLREALSCDYDYIAFVDADCEIRKHAPSFVEVLRKKPSKHIFMCHGFSGRINSGVIFLKNTPQAHTYLETVLDNRHKKVPEEDKALYENGHMIHYGKNNADVEILDFKKWNNNHYLDPTSYIQHYSGGILREKYLKSHTLARKRYKLTQKIRKYGRKFLKRTEQGKENGLEKSLEFFRKNYKELDCSN</sequence>
<name>A0ABT0Z1P7_9FLAO</name>
<dbReference type="Proteomes" id="UP001155077">
    <property type="component" value="Unassembled WGS sequence"/>
</dbReference>
<evidence type="ECO:0000313" key="2">
    <source>
        <dbReference type="Proteomes" id="UP001155077"/>
    </source>
</evidence>
<dbReference type="EMBL" id="JAMSCK010000002">
    <property type="protein sequence ID" value="MCM8569190.1"/>
    <property type="molecule type" value="Genomic_DNA"/>
</dbReference>
<dbReference type="InterPro" id="IPR029044">
    <property type="entry name" value="Nucleotide-diphossugar_trans"/>
</dbReference>
<evidence type="ECO:0000313" key="1">
    <source>
        <dbReference type="EMBL" id="MCM8569190.1"/>
    </source>
</evidence>
<dbReference type="Gene3D" id="3.90.550.10">
    <property type="entry name" value="Spore Coat Polysaccharide Biosynthesis Protein SpsA, Chain A"/>
    <property type="match status" value="1"/>
</dbReference>
<gene>
    <name evidence="1" type="ORF">NE848_07360</name>
</gene>
<accession>A0ABT0Z1P7</accession>
<comment type="caution">
    <text evidence="1">The sequence shown here is derived from an EMBL/GenBank/DDBJ whole genome shotgun (WGS) entry which is preliminary data.</text>
</comment>
<protein>
    <submittedName>
        <fullName evidence="1">Uncharacterized protein</fullName>
    </submittedName>
</protein>
<reference evidence="1" key="1">
    <citation type="submission" date="2022-06" db="EMBL/GenBank/DDBJ databases">
        <title>Gramella sediminis sp. nov., isolated from deep-sea sediment of the Indian Ocean.</title>
        <authorList>
            <person name="Yang L."/>
        </authorList>
    </citation>
    <scope>NUCLEOTIDE SEQUENCE</scope>
    <source>
        <strain evidence="1">HMD3159</strain>
    </source>
</reference>
<proteinExistence type="predicted"/>